<proteinExistence type="predicted"/>
<gene>
    <name evidence="5" type="ORF">Tci_041727</name>
</gene>
<dbReference type="InterPro" id="IPR043502">
    <property type="entry name" value="DNA/RNA_pol_sf"/>
</dbReference>
<feature type="compositionally biased region" description="Polar residues" evidence="3">
    <location>
        <begin position="839"/>
        <end position="851"/>
    </location>
</feature>
<feature type="region of interest" description="Disordered" evidence="3">
    <location>
        <begin position="1"/>
        <end position="24"/>
    </location>
</feature>
<feature type="compositionally biased region" description="Polar residues" evidence="3">
    <location>
        <begin position="858"/>
        <end position="872"/>
    </location>
</feature>
<dbReference type="SUPFAM" id="SSF56672">
    <property type="entry name" value="DNA/RNA polymerases"/>
    <property type="match status" value="1"/>
</dbReference>
<dbReference type="InterPro" id="IPR012337">
    <property type="entry name" value="RNaseH-like_sf"/>
</dbReference>
<evidence type="ECO:0000256" key="3">
    <source>
        <dbReference type="SAM" id="MobiDB-lite"/>
    </source>
</evidence>
<accession>A0A6L2M8G6</accession>
<dbReference type="GO" id="GO:0015074">
    <property type="term" value="P:DNA integration"/>
    <property type="evidence" value="ECO:0007669"/>
    <property type="project" value="InterPro"/>
</dbReference>
<dbReference type="InterPro" id="IPR054722">
    <property type="entry name" value="PolX-like_BBD"/>
</dbReference>
<feature type="coiled-coil region" evidence="2">
    <location>
        <begin position="465"/>
        <end position="492"/>
    </location>
</feature>
<feature type="region of interest" description="Disordered" evidence="3">
    <location>
        <begin position="839"/>
        <end position="884"/>
    </location>
</feature>
<keyword evidence="2" id="KW-0175">Coiled coil</keyword>
<feature type="compositionally biased region" description="Polar residues" evidence="3">
    <location>
        <begin position="1"/>
        <end position="17"/>
    </location>
</feature>
<dbReference type="EMBL" id="BKCJ010005991">
    <property type="protein sequence ID" value="GEU69749.1"/>
    <property type="molecule type" value="Genomic_DNA"/>
</dbReference>
<dbReference type="InterPro" id="IPR001584">
    <property type="entry name" value="Integrase_cat-core"/>
</dbReference>
<dbReference type="GO" id="GO:0004190">
    <property type="term" value="F:aspartic-type endopeptidase activity"/>
    <property type="evidence" value="ECO:0007669"/>
    <property type="project" value="UniProtKB-KW"/>
</dbReference>
<dbReference type="InterPro" id="IPR036397">
    <property type="entry name" value="RNaseH_sf"/>
</dbReference>
<dbReference type="AlphaFoldDB" id="A0A6L2M8G6"/>
<dbReference type="Pfam" id="PF22936">
    <property type="entry name" value="Pol_BBD"/>
    <property type="match status" value="1"/>
</dbReference>
<keyword evidence="1" id="KW-0064">Aspartyl protease</keyword>
<keyword evidence="1" id="KW-0645">Protease</keyword>
<dbReference type="CDD" id="cd09272">
    <property type="entry name" value="RNase_HI_RT_Ty1"/>
    <property type="match status" value="1"/>
</dbReference>
<feature type="domain" description="Integrase catalytic" evidence="4">
    <location>
        <begin position="668"/>
        <end position="767"/>
    </location>
</feature>
<evidence type="ECO:0000256" key="1">
    <source>
        <dbReference type="ARBA" id="ARBA00022750"/>
    </source>
</evidence>
<comment type="caution">
    <text evidence="5">The sequence shown here is derived from an EMBL/GenBank/DDBJ whole genome shotgun (WGS) entry which is preliminary data.</text>
</comment>
<dbReference type="PROSITE" id="PS50994">
    <property type="entry name" value="INTEGRASE"/>
    <property type="match status" value="1"/>
</dbReference>
<dbReference type="PANTHER" id="PTHR11439:SF483">
    <property type="entry name" value="PEPTIDE SYNTHASE GLIP-LIKE, PUTATIVE (AFU_ORTHOLOGUE AFUA_3G12920)-RELATED"/>
    <property type="match status" value="1"/>
</dbReference>
<keyword evidence="1" id="KW-0378">Hydrolase</keyword>
<sequence length="1220" mass="139185">MTTSFANSTTDSQTHNNIVAAGSKDRPPMLATRRYAQWRSRFLRYIDTRPNGNSLRKCILEGPYSVSTFVVPAVPVIENSSAVPKHITVETLQTMFLKNKAHYESEKEVIHLILTGIRDEIYSTVDACKTTQKIWEAIERSQQEVNELHAERIARNANPLALVATAQSNQDPYYQTPKSYKPYVPTSKASILTRSHATTRNKDKEIVKPITPPSESASEEDIDPEQDQRYKDMQKNLALIAKYFKKIYKPTNNNLRTSSNSKNKNVDTTLRKPKRVKDSTYHKEKMLMCKQAEQGVPLQAEQSDWLGDKNEEIDEKNWKHITTTWQKSKRFLLLTHALILSLWYSNTCLVEKDDSDITPDSPDMCEHDIQTDQNDVDKRDALANLIANLKLDVDENKKIQKQLKKANTSLAHELEQCKSILEETSKTLEESNSVRDICLVALQTKQTEFEKYKACNDRTIDYDKLEHLKAQLQDKNITISELKKLIEKCEGKSVETKFDKHLLLDNQMHKRIPKPLVLRKPVPFSDSLERISFSKTKSVPKTNVLEGLSKPVTTHILHQTARQAIVQLILSIIDSRCTKHMTGNLSLLCNFVEKYLGTIRFGNDQFAPILGYGDLVQGNIMINRVYYVEGLNYNLFSVGQFCDADFEVAFRKFTCFVRDLQGNDLLIGTEFLNKVLHAFFKEEGIEHQTLTPRTPEQNGVVKRQNRTLVEAARTMLSALKLPLFFWAEAVATACYTQNRSIIILTHEKTTYHIINDRKPSIKHLYILGCTCYLTIDSENLDKMKEKGDPFILASDYDNSGPAPQIQNVLPSAETTVPSQQELDLLFGPLYEEFFNAGTSSVNKSSSPTNNSKQRDTTPTRNIQSITKPTIPTNAEENNDNQAEDEFTNPFCTPFDRLQVWELVDKPFGKDLIKLKWLWKNKKDKEQTVIRNKARLVAKGCAQEESIDFEESFALVARLEAVRIIVAYAAHKSFPIYQMDVKMAFLNGPLKEEVYVAQPDGFVDLDHAEKVYRLKKALYGLKQAPRACRFEMSLIGEMKLFLRLQIHQSPLGMFINQAKYALEILTKHDIEKGQSIATPMATKPKLDADSSGKLIDQTDYRSKIGSLMYLTSSRPNIVQSVCYCARYQARPTEKHPKEVKRMFRYLRGTIDMGLWYPKDFGFELTAFSDADHAGCIDTRKSTFGGIHVLGDKLVSWMSKKQDCTTMSSAEAEYVDLLVVLK</sequence>
<dbReference type="Pfam" id="PF07727">
    <property type="entry name" value="RVT_2"/>
    <property type="match status" value="1"/>
</dbReference>
<reference evidence="5" key="1">
    <citation type="journal article" date="2019" name="Sci. Rep.">
        <title>Draft genome of Tanacetum cinerariifolium, the natural source of mosquito coil.</title>
        <authorList>
            <person name="Yamashiro T."/>
            <person name="Shiraishi A."/>
            <person name="Satake H."/>
            <person name="Nakayama K."/>
        </authorList>
    </citation>
    <scope>NUCLEOTIDE SEQUENCE</scope>
</reference>
<dbReference type="PANTHER" id="PTHR11439">
    <property type="entry name" value="GAG-POL-RELATED RETROTRANSPOSON"/>
    <property type="match status" value="1"/>
</dbReference>
<dbReference type="SUPFAM" id="SSF53098">
    <property type="entry name" value="Ribonuclease H-like"/>
    <property type="match status" value="1"/>
</dbReference>
<protein>
    <submittedName>
        <fullName evidence="5">Retrovirus-related Pol polyprotein from transposon TNT 1-94</fullName>
    </submittedName>
</protein>
<evidence type="ECO:0000259" key="4">
    <source>
        <dbReference type="PROSITE" id="PS50994"/>
    </source>
</evidence>
<evidence type="ECO:0000313" key="5">
    <source>
        <dbReference type="EMBL" id="GEU69749.1"/>
    </source>
</evidence>
<organism evidence="5">
    <name type="scientific">Tanacetum cinerariifolium</name>
    <name type="common">Dalmatian daisy</name>
    <name type="synonym">Chrysanthemum cinerariifolium</name>
    <dbReference type="NCBI Taxonomy" id="118510"/>
    <lineage>
        <taxon>Eukaryota</taxon>
        <taxon>Viridiplantae</taxon>
        <taxon>Streptophyta</taxon>
        <taxon>Embryophyta</taxon>
        <taxon>Tracheophyta</taxon>
        <taxon>Spermatophyta</taxon>
        <taxon>Magnoliopsida</taxon>
        <taxon>eudicotyledons</taxon>
        <taxon>Gunneridae</taxon>
        <taxon>Pentapetalae</taxon>
        <taxon>asterids</taxon>
        <taxon>campanulids</taxon>
        <taxon>Asterales</taxon>
        <taxon>Asteraceae</taxon>
        <taxon>Asteroideae</taxon>
        <taxon>Anthemideae</taxon>
        <taxon>Anthemidinae</taxon>
        <taxon>Tanacetum</taxon>
    </lineage>
</organism>
<feature type="region of interest" description="Disordered" evidence="3">
    <location>
        <begin position="195"/>
        <end position="226"/>
    </location>
</feature>
<evidence type="ECO:0000256" key="2">
    <source>
        <dbReference type="SAM" id="Coils"/>
    </source>
</evidence>
<name>A0A6L2M8G6_TANCI</name>
<dbReference type="Gene3D" id="3.30.420.10">
    <property type="entry name" value="Ribonuclease H-like superfamily/Ribonuclease H"/>
    <property type="match status" value="1"/>
</dbReference>
<dbReference type="InterPro" id="IPR013103">
    <property type="entry name" value="RVT_2"/>
</dbReference>
<dbReference type="GO" id="GO:0003676">
    <property type="term" value="F:nucleic acid binding"/>
    <property type="evidence" value="ECO:0007669"/>
    <property type="project" value="InterPro"/>
</dbReference>